<evidence type="ECO:0000313" key="2">
    <source>
        <dbReference type="EMBL" id="KDS49495.1"/>
    </source>
</evidence>
<name>A0A078RXI9_BACUN</name>
<accession>A0A078RXI9</accession>
<evidence type="ECO:0008006" key="4">
    <source>
        <dbReference type="Google" id="ProtNLM"/>
    </source>
</evidence>
<protein>
    <recommendedName>
        <fullName evidence="4">DUF3408 domain-containing protein</fullName>
    </recommendedName>
</protein>
<dbReference type="PATRIC" id="fig|1339349.3.peg.3063"/>
<reference evidence="2 3" key="1">
    <citation type="submission" date="2014-04" db="EMBL/GenBank/DDBJ databases">
        <authorList>
            <person name="Sears C."/>
            <person name="Carroll K."/>
            <person name="Sack B.R."/>
            <person name="Qadri F."/>
            <person name="Myers L.L."/>
            <person name="Chung G.-T."/>
            <person name="Escheverria P."/>
            <person name="Fraser C.M."/>
            <person name="Sadzewicz L."/>
            <person name="Shefchek K.A."/>
            <person name="Tallon L."/>
            <person name="Das S.P."/>
            <person name="Daugherty S."/>
            <person name="Mongodin E.F."/>
        </authorList>
    </citation>
    <scope>NUCLEOTIDE SEQUENCE [LARGE SCALE GENOMIC DNA]</scope>
    <source>
        <strain evidence="2 3">3978 T3 ii</strain>
    </source>
</reference>
<gene>
    <name evidence="2" type="ORF">M094_1923</name>
</gene>
<sequence>MVKRKEVKIDEEQIRRVMAGDIPASVLENRYGSNAANSQKEDDKKPETENRSGIPAKSDKVEVPGSGVSGGEEEAPSPVLREKTHRKKNSLQEYPEHLFGNNVVKERRQTYVSSENYERVRTLLSVIAPTVSISCYIDNILSAHLEQYRDELNAIYSSRINLKPL</sequence>
<evidence type="ECO:0000256" key="1">
    <source>
        <dbReference type="SAM" id="MobiDB-lite"/>
    </source>
</evidence>
<evidence type="ECO:0000313" key="3">
    <source>
        <dbReference type="Proteomes" id="UP000028013"/>
    </source>
</evidence>
<dbReference type="Proteomes" id="UP000028013">
    <property type="component" value="Unassembled WGS sequence"/>
</dbReference>
<dbReference type="EMBL" id="JNHN01000176">
    <property type="protein sequence ID" value="KDS49495.1"/>
    <property type="molecule type" value="Genomic_DNA"/>
</dbReference>
<dbReference type="InterPro" id="IPR021823">
    <property type="entry name" value="DUF3408"/>
</dbReference>
<dbReference type="AlphaFoldDB" id="A0A078RXI9"/>
<feature type="compositionally biased region" description="Basic and acidic residues" evidence="1">
    <location>
        <begin position="39"/>
        <end position="50"/>
    </location>
</feature>
<comment type="caution">
    <text evidence="2">The sequence shown here is derived from an EMBL/GenBank/DDBJ whole genome shotgun (WGS) entry which is preliminary data.</text>
</comment>
<organism evidence="2 3">
    <name type="scientific">Bacteroides uniformis str. 3978 T3 ii</name>
    <dbReference type="NCBI Taxonomy" id="1339349"/>
    <lineage>
        <taxon>Bacteria</taxon>
        <taxon>Pseudomonadati</taxon>
        <taxon>Bacteroidota</taxon>
        <taxon>Bacteroidia</taxon>
        <taxon>Bacteroidales</taxon>
        <taxon>Bacteroidaceae</taxon>
        <taxon>Bacteroides</taxon>
    </lineage>
</organism>
<dbReference type="Pfam" id="PF11888">
    <property type="entry name" value="DUF3408"/>
    <property type="match status" value="1"/>
</dbReference>
<feature type="region of interest" description="Disordered" evidence="1">
    <location>
        <begin position="18"/>
        <end position="94"/>
    </location>
</feature>
<proteinExistence type="predicted"/>
<dbReference type="RefSeq" id="WP_035450061.1">
    <property type="nucleotide sequence ID" value="NZ_JNHN01000176.1"/>
</dbReference>